<dbReference type="AlphaFoldDB" id="A0AA38LTC6"/>
<keyword evidence="1 6" id="KW-0813">Transport</keyword>
<proteinExistence type="inferred from homology"/>
<evidence type="ECO:0000313" key="9">
    <source>
        <dbReference type="Proteomes" id="UP001164286"/>
    </source>
</evidence>
<evidence type="ECO:0000256" key="3">
    <source>
        <dbReference type="ARBA" id="ARBA00022892"/>
    </source>
</evidence>
<dbReference type="InterPro" id="IPR007233">
    <property type="entry name" value="TRAPPC"/>
</dbReference>
<sequence length="204" mass="22916">MIYSLYIFDRHCDCVYYQDWNRTSPVRPPPPSNFKAGIHRLPPPPDPTGAIRESIFSNQRSSIQSGAVDGQDGRGQAGPVGRTGKGIGGLPFDEEAKLVYGVVLSLRNMAKKLSGREDLFTSYRTPTYKFHLFETPTNYRFVLLSDPSGDSLSFVLRKLYTGAFMEYVVRNPLIDMNSRDIGIDSDAFRSAVDRQMRGLSMFNT</sequence>
<dbReference type="Proteomes" id="UP001164286">
    <property type="component" value="Unassembled WGS sequence"/>
</dbReference>
<dbReference type="SMART" id="SM01399">
    <property type="entry name" value="Sybindin"/>
    <property type="match status" value="1"/>
</dbReference>
<dbReference type="InterPro" id="IPR011012">
    <property type="entry name" value="Longin-like_dom_sf"/>
</dbReference>
<keyword evidence="9" id="KW-1185">Reference proteome</keyword>
<keyword evidence="4 6" id="KW-0333">Golgi apparatus</keyword>
<name>A0AA38LTC6_9TREE</name>
<evidence type="ECO:0000256" key="2">
    <source>
        <dbReference type="ARBA" id="ARBA00022824"/>
    </source>
</evidence>
<comment type="subcellular location">
    <subcellularLocation>
        <location evidence="6">Endoplasmic reticulum</location>
    </subcellularLocation>
    <subcellularLocation>
        <location evidence="6">Golgi apparatus</location>
        <location evidence="6">cis-Golgi network</location>
    </subcellularLocation>
</comment>
<feature type="region of interest" description="Disordered" evidence="7">
    <location>
        <begin position="62"/>
        <end position="86"/>
    </location>
</feature>
<evidence type="ECO:0000256" key="7">
    <source>
        <dbReference type="SAM" id="MobiDB-lite"/>
    </source>
</evidence>
<comment type="similarity">
    <text evidence="5">Belongs to the TRAPP small subunits family. BET5 subfamily.</text>
</comment>
<comment type="subunit">
    <text evidence="6">Part of the multisubunit transport protein particle (TRAPP) complex.</text>
</comment>
<dbReference type="GO" id="GO:0030008">
    <property type="term" value="C:TRAPP complex"/>
    <property type="evidence" value="ECO:0007669"/>
    <property type="project" value="UniProtKB-UniRule"/>
</dbReference>
<dbReference type="RefSeq" id="XP_052942238.1">
    <property type="nucleotide sequence ID" value="XM_053089160.1"/>
</dbReference>
<dbReference type="GeneID" id="77728365"/>
<keyword evidence="3 6" id="KW-0931">ER-Golgi transport</keyword>
<accession>A0AA38LTC6</accession>
<keyword evidence="2 6" id="KW-0256">Endoplasmic reticulum</keyword>
<dbReference type="PANTHER" id="PTHR23249:SF16">
    <property type="entry name" value="TRAFFICKING PROTEIN PARTICLE COMPLEX SUBUNIT 1"/>
    <property type="match status" value="1"/>
</dbReference>
<dbReference type="SUPFAM" id="SSF64356">
    <property type="entry name" value="SNARE-like"/>
    <property type="match status" value="1"/>
</dbReference>
<dbReference type="GO" id="GO:0005783">
    <property type="term" value="C:endoplasmic reticulum"/>
    <property type="evidence" value="ECO:0007669"/>
    <property type="project" value="UniProtKB-SubCell"/>
</dbReference>
<dbReference type="Gene3D" id="3.30.450.70">
    <property type="match status" value="1"/>
</dbReference>
<dbReference type="CDD" id="cd14855">
    <property type="entry name" value="TRAPPC1_MUM2"/>
    <property type="match status" value="1"/>
</dbReference>
<comment type="caution">
    <text evidence="8">The sequence shown here is derived from an EMBL/GenBank/DDBJ whole genome shotgun (WGS) entry which is preliminary data.</text>
</comment>
<dbReference type="GO" id="GO:0006888">
    <property type="term" value="P:endoplasmic reticulum to Golgi vesicle-mediated transport"/>
    <property type="evidence" value="ECO:0007669"/>
    <property type="project" value="UniProtKB-UniRule"/>
</dbReference>
<gene>
    <name evidence="8" type="ORF">MKK02DRAFT_35361</name>
</gene>
<evidence type="ECO:0000256" key="4">
    <source>
        <dbReference type="ARBA" id="ARBA00023034"/>
    </source>
</evidence>
<evidence type="ECO:0000256" key="5">
    <source>
        <dbReference type="ARBA" id="ARBA00038167"/>
    </source>
</evidence>
<dbReference type="EMBL" id="JAKWFO010000014">
    <property type="protein sequence ID" value="KAI9632461.1"/>
    <property type="molecule type" value="Genomic_DNA"/>
</dbReference>
<organism evidence="8 9">
    <name type="scientific">Dioszegia hungarica</name>
    <dbReference type="NCBI Taxonomy" id="4972"/>
    <lineage>
        <taxon>Eukaryota</taxon>
        <taxon>Fungi</taxon>
        <taxon>Dikarya</taxon>
        <taxon>Basidiomycota</taxon>
        <taxon>Agaricomycotina</taxon>
        <taxon>Tremellomycetes</taxon>
        <taxon>Tremellales</taxon>
        <taxon>Bulleribasidiaceae</taxon>
        <taxon>Dioszegia</taxon>
    </lineage>
</organism>
<dbReference type="Pfam" id="PF04099">
    <property type="entry name" value="Sybindin"/>
    <property type="match status" value="1"/>
</dbReference>
<protein>
    <recommendedName>
        <fullName evidence="6">Trafficking protein particle complex subunit</fullName>
    </recommendedName>
</protein>
<dbReference type="PANTHER" id="PTHR23249">
    <property type="entry name" value="TRAFFICKING PROTEIN PARTICLE COMPLEX SUBUNIT"/>
    <property type="match status" value="1"/>
</dbReference>
<evidence type="ECO:0000313" key="8">
    <source>
        <dbReference type="EMBL" id="KAI9632461.1"/>
    </source>
</evidence>
<feature type="compositionally biased region" description="Gly residues" evidence="7">
    <location>
        <begin position="73"/>
        <end position="86"/>
    </location>
</feature>
<dbReference type="GO" id="GO:0005794">
    <property type="term" value="C:Golgi apparatus"/>
    <property type="evidence" value="ECO:0007669"/>
    <property type="project" value="UniProtKB-SubCell"/>
</dbReference>
<evidence type="ECO:0000256" key="6">
    <source>
        <dbReference type="RuleBase" id="RU366065"/>
    </source>
</evidence>
<evidence type="ECO:0000256" key="1">
    <source>
        <dbReference type="ARBA" id="ARBA00022448"/>
    </source>
</evidence>
<reference evidence="8" key="1">
    <citation type="journal article" date="2022" name="G3 (Bethesda)">
        <title>High quality genome of the basidiomycete yeast Dioszegia hungarica PDD-24b-2 isolated from cloud water.</title>
        <authorList>
            <person name="Jarrige D."/>
            <person name="Haridas S."/>
            <person name="Bleykasten-Grosshans C."/>
            <person name="Joly M."/>
            <person name="Nadalig T."/>
            <person name="Sancelme M."/>
            <person name="Vuilleumier S."/>
            <person name="Grigoriev I.V."/>
            <person name="Amato P."/>
            <person name="Bringel F."/>
        </authorList>
    </citation>
    <scope>NUCLEOTIDE SEQUENCE</scope>
    <source>
        <strain evidence="8">PDD-24b-2</strain>
    </source>
</reference>